<dbReference type="GO" id="GO:0044877">
    <property type="term" value="F:protein-containing complex binding"/>
    <property type="evidence" value="ECO:0007669"/>
    <property type="project" value="TreeGrafter"/>
</dbReference>
<proteinExistence type="predicted"/>
<dbReference type="InterPro" id="IPR018490">
    <property type="entry name" value="cNMP-bd_dom_sf"/>
</dbReference>
<dbReference type="AlphaFoldDB" id="A0A448XAG5"/>
<keyword evidence="3" id="KW-1185">Reference proteome</keyword>
<dbReference type="GO" id="GO:0030553">
    <property type="term" value="F:cGMP binding"/>
    <property type="evidence" value="ECO:0007669"/>
    <property type="project" value="TreeGrafter"/>
</dbReference>
<comment type="caution">
    <text evidence="2">The sequence shown here is derived from an EMBL/GenBank/DDBJ whole genome shotgun (WGS) entry which is preliminary data.</text>
</comment>
<dbReference type="Proteomes" id="UP000784294">
    <property type="component" value="Unassembled WGS sequence"/>
</dbReference>
<feature type="domain" description="Cyclic nucleotide-gated channel C-terminal leucine zipper" evidence="1">
    <location>
        <begin position="49"/>
        <end position="120"/>
    </location>
</feature>
<dbReference type="Pfam" id="PF16526">
    <property type="entry name" value="CLZ"/>
    <property type="match status" value="1"/>
</dbReference>
<dbReference type="OrthoDB" id="6275441at2759"/>
<dbReference type="SUPFAM" id="SSF51206">
    <property type="entry name" value="cAMP-binding domain-like"/>
    <property type="match status" value="1"/>
</dbReference>
<evidence type="ECO:0000313" key="2">
    <source>
        <dbReference type="EMBL" id="VEL32282.1"/>
    </source>
</evidence>
<gene>
    <name evidence="2" type="ORF">PXEA_LOCUS25722</name>
</gene>
<evidence type="ECO:0000313" key="3">
    <source>
        <dbReference type="Proteomes" id="UP000784294"/>
    </source>
</evidence>
<protein>
    <recommendedName>
        <fullName evidence="1">Cyclic nucleotide-gated channel C-terminal leucine zipper domain-containing protein</fullName>
    </recommendedName>
</protein>
<dbReference type="GO" id="GO:0017071">
    <property type="term" value="C:intracellular cyclic nucleotide activated cation channel complex"/>
    <property type="evidence" value="ECO:0007669"/>
    <property type="project" value="TreeGrafter"/>
</dbReference>
<sequence>MTKLRKKGNKTGNRRTANVRSVGYSDLFCLSKDDLWDALTEYPEAKAKLMQCGQDMLRKDNLLDEEALAGDREKQESLEQRVRRVDESLEQVVTRLARLIGEFGASQAKIKRRLVHLESQSCFQQPPDEFHTAIDIIKDNGFDGAIPLLAPGCVSAPAISVELDSSVFAADNEASCSEAIGSQTSENILTTQDHLTLPDSTAMNTVADMCTIAYETHADPKNLAKANYMLTDHT</sequence>
<dbReference type="InterPro" id="IPR050866">
    <property type="entry name" value="CNG_cation_channel"/>
</dbReference>
<dbReference type="EMBL" id="CAAALY010132480">
    <property type="protein sequence ID" value="VEL32282.1"/>
    <property type="molecule type" value="Genomic_DNA"/>
</dbReference>
<dbReference type="PANTHER" id="PTHR45638">
    <property type="entry name" value="CYCLIC NUCLEOTIDE-GATED CATION CHANNEL SUBUNIT A"/>
    <property type="match status" value="1"/>
</dbReference>
<reference evidence="2" key="1">
    <citation type="submission" date="2018-11" db="EMBL/GenBank/DDBJ databases">
        <authorList>
            <consortium name="Pathogen Informatics"/>
        </authorList>
    </citation>
    <scope>NUCLEOTIDE SEQUENCE</scope>
</reference>
<dbReference type="Gene3D" id="2.60.120.10">
    <property type="entry name" value="Jelly Rolls"/>
    <property type="match status" value="1"/>
</dbReference>
<evidence type="ECO:0000259" key="1">
    <source>
        <dbReference type="Pfam" id="PF16526"/>
    </source>
</evidence>
<organism evidence="2 3">
    <name type="scientific">Protopolystoma xenopodis</name>
    <dbReference type="NCBI Taxonomy" id="117903"/>
    <lineage>
        <taxon>Eukaryota</taxon>
        <taxon>Metazoa</taxon>
        <taxon>Spiralia</taxon>
        <taxon>Lophotrochozoa</taxon>
        <taxon>Platyhelminthes</taxon>
        <taxon>Monogenea</taxon>
        <taxon>Polyopisthocotylea</taxon>
        <taxon>Polystomatidea</taxon>
        <taxon>Polystomatidae</taxon>
        <taxon>Protopolystoma</taxon>
    </lineage>
</organism>
<name>A0A448XAG5_9PLAT</name>
<dbReference type="Gene3D" id="1.20.5.300">
    <property type="match status" value="1"/>
</dbReference>
<dbReference type="InterPro" id="IPR032406">
    <property type="entry name" value="CLZ_dom"/>
</dbReference>
<dbReference type="PANTHER" id="PTHR45638:SF11">
    <property type="entry name" value="CYCLIC NUCLEOTIDE-GATED CATION CHANNEL SUBUNIT A"/>
    <property type="match status" value="1"/>
</dbReference>
<dbReference type="InterPro" id="IPR014710">
    <property type="entry name" value="RmlC-like_jellyroll"/>
</dbReference>
<feature type="non-terminal residue" evidence="2">
    <location>
        <position position="1"/>
    </location>
</feature>
<dbReference type="GO" id="GO:0005886">
    <property type="term" value="C:plasma membrane"/>
    <property type="evidence" value="ECO:0007669"/>
    <property type="project" value="TreeGrafter"/>
</dbReference>
<dbReference type="GO" id="GO:0005223">
    <property type="term" value="F:intracellularly cGMP-activated cation channel activity"/>
    <property type="evidence" value="ECO:0007669"/>
    <property type="project" value="TreeGrafter"/>
</dbReference>
<accession>A0A448XAG5</accession>
<dbReference type="GO" id="GO:0005222">
    <property type="term" value="F:intracellularly cAMP-activated cation channel activity"/>
    <property type="evidence" value="ECO:0007669"/>
    <property type="project" value="TreeGrafter"/>
</dbReference>